<comment type="caution">
    <text evidence="1">The sequence shown here is derived from an EMBL/GenBank/DDBJ whole genome shotgun (WGS) entry which is preliminary data.</text>
</comment>
<dbReference type="PROSITE" id="PS51257">
    <property type="entry name" value="PROKAR_LIPOPROTEIN"/>
    <property type="match status" value="1"/>
</dbReference>
<protein>
    <submittedName>
        <fullName evidence="1">Uncharacterized protein</fullName>
    </submittedName>
</protein>
<evidence type="ECO:0000313" key="1">
    <source>
        <dbReference type="EMBL" id="HIZ86375.1"/>
    </source>
</evidence>
<name>A0A9D2KAK3_9BACT</name>
<dbReference type="AlphaFoldDB" id="A0A9D2KAK3"/>
<gene>
    <name evidence="1" type="ORF">IAC04_07785</name>
</gene>
<reference evidence="1" key="1">
    <citation type="journal article" date="2021" name="PeerJ">
        <title>Extensive microbial diversity within the chicken gut microbiome revealed by metagenomics and culture.</title>
        <authorList>
            <person name="Gilroy R."/>
            <person name="Ravi A."/>
            <person name="Getino M."/>
            <person name="Pursley I."/>
            <person name="Horton D.L."/>
            <person name="Alikhan N.F."/>
            <person name="Baker D."/>
            <person name="Gharbi K."/>
            <person name="Hall N."/>
            <person name="Watson M."/>
            <person name="Adriaenssens E.M."/>
            <person name="Foster-Nyarko E."/>
            <person name="Jarju S."/>
            <person name="Secka A."/>
            <person name="Antonio M."/>
            <person name="Oren A."/>
            <person name="Chaudhuri R.R."/>
            <person name="La Ragione R."/>
            <person name="Hildebrand F."/>
            <person name="Pallen M.J."/>
        </authorList>
    </citation>
    <scope>NUCLEOTIDE SEQUENCE</scope>
    <source>
        <strain evidence="1">Gambia16-554</strain>
    </source>
</reference>
<dbReference type="EMBL" id="DXAW01000130">
    <property type="protein sequence ID" value="HIZ86375.1"/>
    <property type="molecule type" value="Genomic_DNA"/>
</dbReference>
<accession>A0A9D2KAK3</accession>
<reference evidence="1" key="2">
    <citation type="submission" date="2021-04" db="EMBL/GenBank/DDBJ databases">
        <authorList>
            <person name="Gilroy R."/>
        </authorList>
    </citation>
    <scope>NUCLEOTIDE SEQUENCE</scope>
    <source>
        <strain evidence="1">Gambia16-554</strain>
    </source>
</reference>
<dbReference type="Proteomes" id="UP000824115">
    <property type="component" value="Unassembled WGS sequence"/>
</dbReference>
<sequence length="354" mass="40374">MRLGFKDMFFFTIATYIMLAGAVSCHTRMNDLVNEFSLEQVKELSHGNSPFCIVLIDDNYDRQQYERKIIFHNKSSRCMWKFVNINNPENYWYKWVLGISKVPFTLVFDQNGILTDMVYGVSEYAMESVIGAISSSESENIPYKNFGFSANSVLVVSESGNEEDCVHAIMCLLEDTLSSFHERFLKADSLSSCCESPFINYLKLRYGAEILGKDTIDFMAADFIDKYATDLHYLDIYSDLIQNVSKTMLYAGLPSPIEVKVHNVDRTYNPFDTAKIVVSVTNTTDTDIEIKKVIKRCDCIGQEGDYSVVFAHETVNYVFSTIADNIGKFNHKIYFFTDSKMPLAVADFKINVSQ</sequence>
<evidence type="ECO:0000313" key="2">
    <source>
        <dbReference type="Proteomes" id="UP000824115"/>
    </source>
</evidence>
<proteinExistence type="predicted"/>
<organism evidence="1 2">
    <name type="scientific">Candidatus Coprenecus stercoravium</name>
    <dbReference type="NCBI Taxonomy" id="2840735"/>
    <lineage>
        <taxon>Bacteria</taxon>
        <taxon>Pseudomonadati</taxon>
        <taxon>Bacteroidota</taxon>
        <taxon>Bacteroidia</taxon>
        <taxon>Bacteroidales</taxon>
        <taxon>Rikenellaceae</taxon>
        <taxon>Rikenellaceae incertae sedis</taxon>
        <taxon>Candidatus Coprenecus</taxon>
    </lineage>
</organism>